<dbReference type="EMBL" id="KN847478">
    <property type="protein sequence ID" value="KIX04692.1"/>
    <property type="molecule type" value="Genomic_DNA"/>
</dbReference>
<dbReference type="GO" id="GO:0005762">
    <property type="term" value="C:mitochondrial large ribosomal subunit"/>
    <property type="evidence" value="ECO:0007669"/>
    <property type="project" value="EnsemblFungi"/>
</dbReference>
<dbReference type="Gene3D" id="3.30.160.810">
    <property type="match status" value="1"/>
</dbReference>
<reference evidence="6 7" key="1">
    <citation type="submission" date="2015-01" db="EMBL/GenBank/DDBJ databases">
        <title>The Genome Sequence of Rhinocladiella mackenzie CBS 650.93.</title>
        <authorList>
            <consortium name="The Broad Institute Genomics Platform"/>
            <person name="Cuomo C."/>
            <person name="de Hoog S."/>
            <person name="Gorbushina A."/>
            <person name="Stielow B."/>
            <person name="Teixiera M."/>
            <person name="Abouelleil A."/>
            <person name="Chapman S.B."/>
            <person name="Priest M."/>
            <person name="Young S.K."/>
            <person name="Wortman J."/>
            <person name="Nusbaum C."/>
            <person name="Birren B."/>
        </authorList>
    </citation>
    <scope>NUCLEOTIDE SEQUENCE [LARGE SCALE GENOMIC DNA]</scope>
    <source>
        <strain evidence="6 7">CBS 650.93</strain>
    </source>
</reference>
<dbReference type="FunFam" id="3.30.160.810:FF:000001">
    <property type="entry name" value="50S ribosomal protein L3"/>
    <property type="match status" value="1"/>
</dbReference>
<name>A0A0D2FR62_9EURO</name>
<dbReference type="HAMAP" id="MF_01325_B">
    <property type="entry name" value="Ribosomal_uL3_B"/>
    <property type="match status" value="1"/>
</dbReference>
<protein>
    <recommendedName>
        <fullName evidence="4">Large ribosomal subunit protein uL3m</fullName>
    </recommendedName>
</protein>
<dbReference type="PANTHER" id="PTHR11229:SF8">
    <property type="entry name" value="LARGE RIBOSOMAL SUBUNIT PROTEIN UL3M"/>
    <property type="match status" value="1"/>
</dbReference>
<keyword evidence="2" id="KW-0689">Ribosomal protein</keyword>
<organism evidence="6 7">
    <name type="scientific">Rhinocladiella mackenziei CBS 650.93</name>
    <dbReference type="NCBI Taxonomy" id="1442369"/>
    <lineage>
        <taxon>Eukaryota</taxon>
        <taxon>Fungi</taxon>
        <taxon>Dikarya</taxon>
        <taxon>Ascomycota</taxon>
        <taxon>Pezizomycotina</taxon>
        <taxon>Eurotiomycetes</taxon>
        <taxon>Chaetothyriomycetidae</taxon>
        <taxon>Chaetothyriales</taxon>
        <taxon>Herpotrichiellaceae</taxon>
        <taxon>Rhinocladiella</taxon>
    </lineage>
</organism>
<dbReference type="STRING" id="1442369.A0A0D2FR62"/>
<evidence type="ECO:0000256" key="5">
    <source>
        <dbReference type="SAM" id="MobiDB-lite"/>
    </source>
</evidence>
<feature type="compositionally biased region" description="Basic and acidic residues" evidence="5">
    <location>
        <begin position="294"/>
        <end position="321"/>
    </location>
</feature>
<dbReference type="PANTHER" id="PTHR11229">
    <property type="entry name" value="50S RIBOSOMAL PROTEIN L3"/>
    <property type="match status" value="1"/>
</dbReference>
<evidence type="ECO:0000256" key="3">
    <source>
        <dbReference type="ARBA" id="ARBA00023274"/>
    </source>
</evidence>
<sequence length="321" mass="35098">MPPAPSGIVAVRLPPSFLIPRYLPRKSIKATQKRTFGIRSTDPPKPNPYNVVPGIKPLLSTQTAAFERKIKSDTLPLRTGALAFKKGMTAIFDVESGKRIPCTVLQLDRNQVVSHKTRKRHGYYAVCVGCGTINPKNVTKPMLGHYSVQGVSPKRHQREFRVRGPGALLPVGEEIRANWFIEGQYVDTRSNCKGKGFAGAMKKWGFHGQDRSHGHSLSHRSLGSLGQGQGGGSRVYPGKKMPGRMGGQRNTVQNLRVLQSDVENGIVVVNGAVSGPKGCLVMIQDALKKPWPHIPDELNPRKPNPKPEKAISAEARESTPC</sequence>
<proteinExistence type="inferred from homology"/>
<dbReference type="OrthoDB" id="274683at2759"/>
<dbReference type="GO" id="GO:0003735">
    <property type="term" value="F:structural constituent of ribosome"/>
    <property type="evidence" value="ECO:0007669"/>
    <property type="project" value="EnsemblFungi"/>
</dbReference>
<keyword evidence="7" id="KW-1185">Reference proteome</keyword>
<dbReference type="FunFam" id="2.40.30.10:FF:000004">
    <property type="entry name" value="50S ribosomal protein L3"/>
    <property type="match status" value="1"/>
</dbReference>
<dbReference type="Gene3D" id="2.40.30.10">
    <property type="entry name" value="Translation factors"/>
    <property type="match status" value="1"/>
</dbReference>
<feature type="region of interest" description="Disordered" evidence="5">
    <location>
        <begin position="291"/>
        <end position="321"/>
    </location>
</feature>
<feature type="region of interest" description="Disordered" evidence="5">
    <location>
        <begin position="208"/>
        <end position="248"/>
    </location>
</feature>
<gene>
    <name evidence="6" type="ORF">Z518_05562</name>
</gene>
<dbReference type="SUPFAM" id="SSF50447">
    <property type="entry name" value="Translation proteins"/>
    <property type="match status" value="1"/>
</dbReference>
<dbReference type="VEuPathDB" id="FungiDB:Z518_05562"/>
<dbReference type="RefSeq" id="XP_013271828.1">
    <property type="nucleotide sequence ID" value="XM_013416374.1"/>
</dbReference>
<comment type="similarity">
    <text evidence="1">Belongs to the universal ribosomal protein uL3 family.</text>
</comment>
<dbReference type="InterPro" id="IPR019927">
    <property type="entry name" value="Ribosomal_uL3_bac/org-type"/>
</dbReference>
<dbReference type="AlphaFoldDB" id="A0A0D2FR62"/>
<dbReference type="NCBIfam" id="TIGR03625">
    <property type="entry name" value="L3_bact"/>
    <property type="match status" value="1"/>
</dbReference>
<evidence type="ECO:0000256" key="1">
    <source>
        <dbReference type="ARBA" id="ARBA00006540"/>
    </source>
</evidence>
<dbReference type="GeneID" id="25293633"/>
<dbReference type="GO" id="GO:0006412">
    <property type="term" value="P:translation"/>
    <property type="evidence" value="ECO:0007669"/>
    <property type="project" value="InterPro"/>
</dbReference>
<dbReference type="Pfam" id="PF00297">
    <property type="entry name" value="Ribosomal_L3"/>
    <property type="match status" value="1"/>
</dbReference>
<accession>A0A0D2FR62</accession>
<evidence type="ECO:0000313" key="6">
    <source>
        <dbReference type="EMBL" id="KIX04692.1"/>
    </source>
</evidence>
<evidence type="ECO:0000313" key="7">
    <source>
        <dbReference type="Proteomes" id="UP000053617"/>
    </source>
</evidence>
<evidence type="ECO:0000256" key="4">
    <source>
        <dbReference type="ARBA" id="ARBA00035209"/>
    </source>
</evidence>
<keyword evidence="3" id="KW-0687">Ribonucleoprotein</keyword>
<evidence type="ECO:0000256" key="2">
    <source>
        <dbReference type="ARBA" id="ARBA00022980"/>
    </source>
</evidence>
<dbReference type="HOGENOM" id="CLU_044142_0_1_1"/>
<dbReference type="InterPro" id="IPR009000">
    <property type="entry name" value="Transl_B-barrel_sf"/>
</dbReference>
<dbReference type="InterPro" id="IPR000597">
    <property type="entry name" value="Ribosomal_uL3"/>
</dbReference>
<dbReference type="Proteomes" id="UP000053617">
    <property type="component" value="Unassembled WGS sequence"/>
</dbReference>